<dbReference type="STRING" id="42155.A0A0R3Q3D3"/>
<evidence type="ECO:0000313" key="4">
    <source>
        <dbReference type="WBParaSite" id="BTMF_0000080101-mRNA-1"/>
    </source>
</evidence>
<dbReference type="Pfam" id="PF17207">
    <property type="entry name" value="MCM_OB"/>
    <property type="match status" value="1"/>
</dbReference>
<dbReference type="AlphaFoldDB" id="A0A0R3Q3D3"/>
<name>A0A0R3Q3D3_9BILA</name>
<evidence type="ECO:0000259" key="2">
    <source>
        <dbReference type="Pfam" id="PF14551"/>
    </source>
</evidence>
<dbReference type="InterPro" id="IPR012340">
    <property type="entry name" value="NA-bd_OB-fold"/>
</dbReference>
<dbReference type="GO" id="GO:0005524">
    <property type="term" value="F:ATP binding"/>
    <property type="evidence" value="ECO:0007669"/>
    <property type="project" value="UniProtKB-UniRule"/>
</dbReference>
<keyword evidence="1" id="KW-0378">Hydrolase</keyword>
<dbReference type="GO" id="GO:1990518">
    <property type="term" value="F:single-stranded 3'-5' DNA helicase activity"/>
    <property type="evidence" value="ECO:0007669"/>
    <property type="project" value="TreeGrafter"/>
</dbReference>
<keyword evidence="1" id="KW-0347">Helicase</keyword>
<comment type="similarity">
    <text evidence="1">Belongs to the MCM family.</text>
</comment>
<evidence type="ECO:0000256" key="1">
    <source>
        <dbReference type="RuleBase" id="RU368064"/>
    </source>
</evidence>
<dbReference type="GO" id="GO:0000727">
    <property type="term" value="P:double-strand break repair via break-induced replication"/>
    <property type="evidence" value="ECO:0007669"/>
    <property type="project" value="TreeGrafter"/>
</dbReference>
<organism evidence="4">
    <name type="scientific">Brugia timori</name>
    <dbReference type="NCBI Taxonomy" id="42155"/>
    <lineage>
        <taxon>Eukaryota</taxon>
        <taxon>Metazoa</taxon>
        <taxon>Ecdysozoa</taxon>
        <taxon>Nematoda</taxon>
        <taxon>Chromadorea</taxon>
        <taxon>Rhabditida</taxon>
        <taxon>Spirurina</taxon>
        <taxon>Spiruromorpha</taxon>
        <taxon>Filarioidea</taxon>
        <taxon>Onchocercidae</taxon>
        <taxon>Brugia</taxon>
    </lineage>
</organism>
<dbReference type="PRINTS" id="PR01662">
    <property type="entry name" value="MCMPROTEIN6"/>
</dbReference>
<dbReference type="InterPro" id="IPR031327">
    <property type="entry name" value="MCM"/>
</dbReference>
<comment type="subcellular location">
    <subcellularLocation>
        <location evidence="1">Nucleus</location>
    </subcellularLocation>
</comment>
<dbReference type="EC" id="3.6.4.12" evidence="1"/>
<reference evidence="4" key="1">
    <citation type="submission" date="2017-02" db="UniProtKB">
        <authorList>
            <consortium name="WormBaseParasite"/>
        </authorList>
    </citation>
    <scope>IDENTIFICATION</scope>
</reference>
<keyword evidence="1" id="KW-0235">DNA replication</keyword>
<dbReference type="Gene3D" id="2.40.50.140">
    <property type="entry name" value="Nucleic acid-binding proteins"/>
    <property type="match status" value="1"/>
</dbReference>
<dbReference type="PANTHER" id="PTHR11630">
    <property type="entry name" value="DNA REPLICATION LICENSING FACTOR MCM FAMILY MEMBER"/>
    <property type="match status" value="1"/>
</dbReference>
<sequence>LFPRFEDPNGTLIYKEDIPHLYHPERNTLFVQFDDIFSFSNTLASALELQFYRLYPYLCKALHLTIMDGCNDDNIKQRMQRKEFYVSIGQIRNKLRVRELTASKIGALTCISGQVVRTHPVHPELHKGVFICDDCGSKVKNVEQQFRYTPFLGKLHIINVLTLVISYQKEVDLQPAQCANQQCSNRGRFQLDIYESSFIDFQKIRIQETQAELPRGSIPLSLDIILRGELVET</sequence>
<comment type="catalytic activity">
    <reaction evidence="1">
        <text>ATP + H2O = ADP + phosphate + H(+)</text>
        <dbReference type="Rhea" id="RHEA:13065"/>
        <dbReference type="ChEBI" id="CHEBI:15377"/>
        <dbReference type="ChEBI" id="CHEBI:15378"/>
        <dbReference type="ChEBI" id="CHEBI:30616"/>
        <dbReference type="ChEBI" id="CHEBI:43474"/>
        <dbReference type="ChEBI" id="CHEBI:456216"/>
        <dbReference type="EC" id="3.6.4.12"/>
    </reaction>
</comment>
<dbReference type="GO" id="GO:1902969">
    <property type="term" value="P:mitotic DNA replication"/>
    <property type="evidence" value="ECO:0007669"/>
    <property type="project" value="TreeGrafter"/>
</dbReference>
<dbReference type="GO" id="GO:0006270">
    <property type="term" value="P:DNA replication initiation"/>
    <property type="evidence" value="ECO:0007669"/>
    <property type="project" value="UniProtKB-UniRule"/>
</dbReference>
<keyword evidence="1" id="KW-0547">Nucleotide-binding</keyword>
<feature type="domain" description="MCM OB" evidence="3">
    <location>
        <begin position="97"/>
        <end position="232"/>
    </location>
</feature>
<protein>
    <recommendedName>
        <fullName evidence="1">DNA replication licensing factor MCM6</fullName>
        <ecNumber evidence="1">3.6.4.12</ecNumber>
    </recommendedName>
</protein>
<dbReference type="Pfam" id="PF14551">
    <property type="entry name" value="MCM_N"/>
    <property type="match status" value="1"/>
</dbReference>
<accession>A0A0R3Q3D3</accession>
<keyword evidence="1" id="KW-0067">ATP-binding</keyword>
<comment type="function">
    <text evidence="1">Acts as component of the MCM2-7 complex (MCM complex) which is the replicative helicase essential for 'once per cell cycle' DNA replication initiation and elongation in eukaryotic cells. The active ATPase sites in the MCM2-7 ring are formed through the interaction surfaces of two neighboring subunits such that a critical structure of a conserved arginine finger motif is provided in trans relative to the ATP-binding site of the Walker A box of the adjacent subunit. The six ATPase active sites, however, are likely to contribute differentially to the complex helicase activity.</text>
</comment>
<dbReference type="PANTHER" id="PTHR11630:SF43">
    <property type="entry name" value="DNA REPLICATION LICENSING FACTOR MCM6"/>
    <property type="match status" value="1"/>
</dbReference>
<dbReference type="Gene3D" id="3.30.1640.10">
    <property type="entry name" value="mini-chromosome maintenance (MCM) complex, chain A, domain 1"/>
    <property type="match status" value="1"/>
</dbReference>
<keyword evidence="1" id="KW-0131">Cell cycle</keyword>
<comment type="subunit">
    <text evidence="1">Component of the MCM2-7 complex.</text>
</comment>
<dbReference type="GO" id="GO:0042555">
    <property type="term" value="C:MCM complex"/>
    <property type="evidence" value="ECO:0007669"/>
    <property type="project" value="UniProtKB-UniRule"/>
</dbReference>
<feature type="domain" description="MCM N-terminal" evidence="2">
    <location>
        <begin position="5"/>
        <end position="88"/>
    </location>
</feature>
<evidence type="ECO:0000259" key="3">
    <source>
        <dbReference type="Pfam" id="PF17207"/>
    </source>
</evidence>
<keyword evidence="1" id="KW-0238">DNA-binding</keyword>
<dbReference type="GO" id="GO:0005634">
    <property type="term" value="C:nucleus"/>
    <property type="evidence" value="ECO:0007669"/>
    <property type="project" value="UniProtKB-SubCell"/>
</dbReference>
<dbReference type="WBParaSite" id="BTMF_0000080101-mRNA-1">
    <property type="protein sequence ID" value="BTMF_0000080101-mRNA-1"/>
    <property type="gene ID" value="BTMF_0000080101"/>
</dbReference>
<dbReference type="Gene3D" id="2.20.28.10">
    <property type="match status" value="1"/>
</dbReference>
<dbReference type="InterPro" id="IPR033762">
    <property type="entry name" value="MCM_OB"/>
</dbReference>
<dbReference type="InterPro" id="IPR008049">
    <property type="entry name" value="MCM6"/>
</dbReference>
<dbReference type="SUPFAM" id="SSF50249">
    <property type="entry name" value="Nucleic acid-binding proteins"/>
    <property type="match status" value="1"/>
</dbReference>
<proteinExistence type="inferred from homology"/>
<dbReference type="InterPro" id="IPR027925">
    <property type="entry name" value="MCM_N"/>
</dbReference>
<dbReference type="GO" id="GO:0016787">
    <property type="term" value="F:hydrolase activity"/>
    <property type="evidence" value="ECO:0007669"/>
    <property type="project" value="UniProtKB-KW"/>
</dbReference>
<dbReference type="GO" id="GO:0003697">
    <property type="term" value="F:single-stranded DNA binding"/>
    <property type="evidence" value="ECO:0007669"/>
    <property type="project" value="TreeGrafter"/>
</dbReference>